<dbReference type="Gene3D" id="3.40.190.10">
    <property type="entry name" value="Periplasmic binding protein-like II"/>
    <property type="match status" value="2"/>
</dbReference>
<dbReference type="Proteomes" id="UP001205311">
    <property type="component" value="Unassembled WGS sequence"/>
</dbReference>
<evidence type="ECO:0000256" key="3">
    <source>
        <dbReference type="ARBA" id="ARBA00022729"/>
    </source>
</evidence>
<name>A0ABT1HVN1_STRSD</name>
<dbReference type="PANTHER" id="PTHR30061">
    <property type="entry name" value="MALTOSE-BINDING PERIPLASMIC PROTEIN"/>
    <property type="match status" value="1"/>
</dbReference>
<dbReference type="EMBL" id="JAMTCP010000017">
    <property type="protein sequence ID" value="MCP2259475.1"/>
    <property type="molecule type" value="Genomic_DNA"/>
</dbReference>
<dbReference type="SUPFAM" id="SSF53850">
    <property type="entry name" value="Periplasmic binding protein-like II"/>
    <property type="match status" value="1"/>
</dbReference>
<comment type="caution">
    <text evidence="5">The sequence shown here is derived from an EMBL/GenBank/DDBJ whole genome shotgun (WGS) entry which is preliminary data.</text>
</comment>
<comment type="similarity">
    <text evidence="1">Belongs to the bacterial solute-binding protein 1 family.</text>
</comment>
<evidence type="ECO:0000256" key="1">
    <source>
        <dbReference type="ARBA" id="ARBA00008520"/>
    </source>
</evidence>
<feature type="signal peptide" evidence="4">
    <location>
        <begin position="1"/>
        <end position="20"/>
    </location>
</feature>
<keyword evidence="2" id="KW-0813">Transport</keyword>
<dbReference type="InterPro" id="IPR006059">
    <property type="entry name" value="SBP"/>
</dbReference>
<dbReference type="Pfam" id="PF01547">
    <property type="entry name" value="SBP_bac_1"/>
    <property type="match status" value="1"/>
</dbReference>
<dbReference type="RefSeq" id="WP_253670371.1">
    <property type="nucleotide sequence ID" value="NZ_JAMTCP010000017.1"/>
</dbReference>
<accession>A0ABT1HVN1</accession>
<evidence type="ECO:0000256" key="4">
    <source>
        <dbReference type="SAM" id="SignalP"/>
    </source>
</evidence>
<evidence type="ECO:0000313" key="5">
    <source>
        <dbReference type="EMBL" id="MCP2259475.1"/>
    </source>
</evidence>
<dbReference type="PROSITE" id="PS51257">
    <property type="entry name" value="PROKAR_LIPOPROTEIN"/>
    <property type="match status" value="1"/>
</dbReference>
<feature type="chain" id="PRO_5047293363" evidence="4">
    <location>
        <begin position="21"/>
        <end position="435"/>
    </location>
</feature>
<sequence>MRVGRGLVGAVAAVLGAAVAVGCAPVQSKPVGGAANSPDHATGTLRVWLFDEANRAPKEAVVREAAAEFESAHPGVRVDVQYVQVDSRAERFKAAFNDPRSAPDVAEFGNTDLAGYVAAGGFADLGADLASWTEARDLTPSVLDTARVDGKTYATPWYVGVRALYYRTDVFEELGLRPPRSAAELVETARRIRERRPDLYGISVGGKYTYAMLPFLWSAGGDLARRDGANWVSTVDQEPARAGISRYAELLRDDVCPPAQCAQMTGSSSVQAFAAGKAAMTVGGDFNRKAVDAGVAAGKYAVVPLPGEREGSVAPAFAGGNLLGVLRGTERRTLAVAFTKLLAGKKYQRKMFEAMGNLPTFTDLQREVAEGQPFQRPFVDTLAAGTRFVPATPAWAKIDAQAVLPTAVQEIATGAKTAPEATRAAAERMNAAFRS</sequence>
<protein>
    <submittedName>
        <fullName evidence="5">Carbohydrate ABC transporter substrate-binding protein, CUT1 family (TC 3.A.1.1.-)</fullName>
    </submittedName>
</protein>
<dbReference type="PANTHER" id="PTHR30061:SF50">
    <property type="entry name" value="MALTOSE_MALTODEXTRIN-BINDING PERIPLASMIC PROTEIN"/>
    <property type="match status" value="1"/>
</dbReference>
<keyword evidence="3 4" id="KW-0732">Signal</keyword>
<proteinExistence type="inferred from homology"/>
<evidence type="ECO:0000313" key="6">
    <source>
        <dbReference type="Proteomes" id="UP001205311"/>
    </source>
</evidence>
<evidence type="ECO:0000256" key="2">
    <source>
        <dbReference type="ARBA" id="ARBA00022448"/>
    </source>
</evidence>
<gene>
    <name evidence="5" type="ORF">LX15_003180</name>
</gene>
<keyword evidence="6" id="KW-1185">Reference proteome</keyword>
<reference evidence="5 6" key="1">
    <citation type="submission" date="2022-06" db="EMBL/GenBank/DDBJ databases">
        <title>Genomic Encyclopedia of Archaeal and Bacterial Type Strains, Phase II (KMG-II): from individual species to whole genera.</title>
        <authorList>
            <person name="Goeker M."/>
        </authorList>
    </citation>
    <scope>NUCLEOTIDE SEQUENCE [LARGE SCALE GENOMIC DNA]</scope>
    <source>
        <strain evidence="5 6">DSM 40477</strain>
    </source>
</reference>
<organism evidence="5 6">
    <name type="scientific">Streptoalloteichus tenebrarius (strain ATCC 17920 / DSM 40477 / JCM 4838 / CBS 697.72 / NBRC 16177 / NCIMB 11028 / NRRL B-12390 / A12253. 1 / ISP 5477)</name>
    <name type="common">Streptomyces tenebrarius</name>
    <dbReference type="NCBI Taxonomy" id="1933"/>
    <lineage>
        <taxon>Bacteria</taxon>
        <taxon>Bacillati</taxon>
        <taxon>Actinomycetota</taxon>
        <taxon>Actinomycetes</taxon>
        <taxon>Pseudonocardiales</taxon>
        <taxon>Pseudonocardiaceae</taxon>
        <taxon>Streptoalloteichus</taxon>
    </lineage>
</organism>